<feature type="transmembrane region" description="Helical" evidence="7">
    <location>
        <begin position="154"/>
        <end position="179"/>
    </location>
</feature>
<dbReference type="EMBL" id="SMRT01000001">
    <property type="protein sequence ID" value="TDG00992.1"/>
    <property type="molecule type" value="Genomic_DNA"/>
</dbReference>
<reference evidence="9 10" key="1">
    <citation type="submission" date="2019-03" db="EMBL/GenBank/DDBJ databases">
        <title>This is whole genome sequence of Paenibacillus sp MS74 strain.</title>
        <authorList>
            <person name="Trinh H.N."/>
        </authorList>
    </citation>
    <scope>NUCLEOTIDE SEQUENCE [LARGE SCALE GENOMIC DNA]</scope>
    <source>
        <strain evidence="9 10">MS74</strain>
    </source>
</reference>
<dbReference type="Pfam" id="PF00528">
    <property type="entry name" value="BPD_transp_1"/>
    <property type="match status" value="1"/>
</dbReference>
<evidence type="ECO:0000256" key="4">
    <source>
        <dbReference type="ARBA" id="ARBA00022692"/>
    </source>
</evidence>
<evidence type="ECO:0000256" key="1">
    <source>
        <dbReference type="ARBA" id="ARBA00004651"/>
    </source>
</evidence>
<feature type="transmembrane region" description="Helical" evidence="7">
    <location>
        <begin position="12"/>
        <end position="31"/>
    </location>
</feature>
<keyword evidence="3" id="KW-1003">Cell membrane</keyword>
<dbReference type="PANTHER" id="PTHR30193:SF37">
    <property type="entry name" value="INNER MEMBRANE ABC TRANSPORTER PERMEASE PROTEIN YCJO"/>
    <property type="match status" value="1"/>
</dbReference>
<proteinExistence type="inferred from homology"/>
<keyword evidence="5 7" id="KW-1133">Transmembrane helix</keyword>
<feature type="domain" description="ABC transmembrane type-1" evidence="8">
    <location>
        <begin position="69"/>
        <end position="280"/>
    </location>
</feature>
<feature type="transmembrane region" description="Helical" evidence="7">
    <location>
        <begin position="200"/>
        <end position="220"/>
    </location>
</feature>
<evidence type="ECO:0000256" key="5">
    <source>
        <dbReference type="ARBA" id="ARBA00022989"/>
    </source>
</evidence>
<dbReference type="GO" id="GO:0005886">
    <property type="term" value="C:plasma membrane"/>
    <property type="evidence" value="ECO:0007669"/>
    <property type="project" value="UniProtKB-SubCell"/>
</dbReference>
<dbReference type="SUPFAM" id="SSF161098">
    <property type="entry name" value="MetI-like"/>
    <property type="match status" value="1"/>
</dbReference>
<dbReference type="Gene3D" id="1.10.3720.10">
    <property type="entry name" value="MetI-like"/>
    <property type="match status" value="1"/>
</dbReference>
<evidence type="ECO:0000256" key="6">
    <source>
        <dbReference type="ARBA" id="ARBA00023136"/>
    </source>
</evidence>
<keyword evidence="10" id="KW-1185">Reference proteome</keyword>
<evidence type="ECO:0000313" key="9">
    <source>
        <dbReference type="EMBL" id="TDG00992.1"/>
    </source>
</evidence>
<protein>
    <submittedName>
        <fullName evidence="9">Sugar ABC transporter permease</fullName>
    </submittedName>
</protein>
<evidence type="ECO:0000313" key="10">
    <source>
        <dbReference type="Proteomes" id="UP000295636"/>
    </source>
</evidence>
<feature type="transmembrane region" description="Helical" evidence="7">
    <location>
        <begin position="259"/>
        <end position="279"/>
    </location>
</feature>
<dbReference type="InterPro" id="IPR051393">
    <property type="entry name" value="ABC_transporter_permease"/>
</dbReference>
<dbReference type="GO" id="GO:0055085">
    <property type="term" value="P:transmembrane transport"/>
    <property type="evidence" value="ECO:0007669"/>
    <property type="project" value="InterPro"/>
</dbReference>
<feature type="transmembrane region" description="Helical" evidence="7">
    <location>
        <begin position="75"/>
        <end position="95"/>
    </location>
</feature>
<keyword evidence="4 7" id="KW-0812">Transmembrane</keyword>
<keyword evidence="6 7" id="KW-0472">Membrane</keyword>
<dbReference type="InterPro" id="IPR035906">
    <property type="entry name" value="MetI-like_sf"/>
</dbReference>
<comment type="subcellular location">
    <subcellularLocation>
        <location evidence="1 7">Cell membrane</location>
        <topology evidence="1 7">Multi-pass membrane protein</topology>
    </subcellularLocation>
</comment>
<dbReference type="OrthoDB" id="9786413at2"/>
<dbReference type="PROSITE" id="PS50928">
    <property type="entry name" value="ABC_TM1"/>
    <property type="match status" value="1"/>
</dbReference>
<comment type="caution">
    <text evidence="9">The sequence shown here is derived from an EMBL/GenBank/DDBJ whole genome shotgun (WGS) entry which is preliminary data.</text>
</comment>
<comment type="similarity">
    <text evidence="7">Belongs to the binding-protein-dependent transport system permease family.</text>
</comment>
<dbReference type="InterPro" id="IPR000515">
    <property type="entry name" value="MetI-like"/>
</dbReference>
<dbReference type="CDD" id="cd06261">
    <property type="entry name" value="TM_PBP2"/>
    <property type="match status" value="1"/>
</dbReference>
<organism evidence="9 10">
    <name type="scientific">Paenibacillus piri</name>
    <dbReference type="NCBI Taxonomy" id="2547395"/>
    <lineage>
        <taxon>Bacteria</taxon>
        <taxon>Bacillati</taxon>
        <taxon>Bacillota</taxon>
        <taxon>Bacilli</taxon>
        <taxon>Bacillales</taxon>
        <taxon>Paenibacillaceae</taxon>
        <taxon>Paenibacillus</taxon>
    </lineage>
</organism>
<evidence type="ECO:0000259" key="8">
    <source>
        <dbReference type="PROSITE" id="PS50928"/>
    </source>
</evidence>
<evidence type="ECO:0000256" key="3">
    <source>
        <dbReference type="ARBA" id="ARBA00022475"/>
    </source>
</evidence>
<accession>A0A4R5KY18</accession>
<dbReference type="PANTHER" id="PTHR30193">
    <property type="entry name" value="ABC TRANSPORTER PERMEASE PROTEIN"/>
    <property type="match status" value="1"/>
</dbReference>
<dbReference type="Proteomes" id="UP000295636">
    <property type="component" value="Unassembled WGS sequence"/>
</dbReference>
<evidence type="ECO:0000256" key="7">
    <source>
        <dbReference type="RuleBase" id="RU363032"/>
    </source>
</evidence>
<feature type="transmembrane region" description="Helical" evidence="7">
    <location>
        <begin position="107"/>
        <end position="134"/>
    </location>
</feature>
<name>A0A4R5KY18_9BACL</name>
<dbReference type="AlphaFoldDB" id="A0A4R5KY18"/>
<evidence type="ECO:0000256" key="2">
    <source>
        <dbReference type="ARBA" id="ARBA00022448"/>
    </source>
</evidence>
<gene>
    <name evidence="9" type="ORF">E1757_04055</name>
</gene>
<keyword evidence="2 7" id="KW-0813">Transport</keyword>
<sequence length="292" mass="32609">MALGSKKLRVYVWFTLPALLLYIGFFFYPALMGLNYSLTNWDGMARTYRYIGLSNYAAIFKDERFLHALGFTFKYTLIVVVAKLAIALGLALLLTSRMRFRSFFRSIYFFPAVLSLITIGLIFNEIFFTILPVIGEALGIEPLSRNILGNKDTALYGILIANIWHGVAVPMVIFMAGLSSVPKDLHEAATIDGAGKRQRFFSITLPFLIPMLNVNLVLLIKGGLTVFDSIVAMTDGGPGTSTESIGFLIYRHGMLENKFGYATAESIFVFAMIAIISYVQMKWLNKQEVGQQ</sequence>